<dbReference type="InterPro" id="IPR050984">
    <property type="entry name" value="Gfo/Idh/MocA_domain"/>
</dbReference>
<dbReference type="GO" id="GO:0016491">
    <property type="term" value="F:oxidoreductase activity"/>
    <property type="evidence" value="ECO:0007669"/>
    <property type="project" value="UniProtKB-KW"/>
</dbReference>
<dbReference type="RefSeq" id="WP_200062813.1">
    <property type="nucleotide sequence ID" value="NZ_JAEHFW010000001.1"/>
</dbReference>
<comment type="caution">
    <text evidence="4">The sequence shown here is derived from an EMBL/GenBank/DDBJ whole genome shotgun (WGS) entry which is preliminary data.</text>
</comment>
<reference evidence="4" key="1">
    <citation type="submission" date="2020-12" db="EMBL/GenBank/DDBJ databases">
        <title>Bacterial novel species Mucilaginibacter sp. SD-g isolated from soil.</title>
        <authorList>
            <person name="Jung H.-Y."/>
        </authorList>
    </citation>
    <scope>NUCLEOTIDE SEQUENCE</scope>
    <source>
        <strain evidence="4">SD-g</strain>
    </source>
</reference>
<dbReference type="PANTHER" id="PTHR22604:SF105">
    <property type="entry name" value="TRANS-1,2-DIHYDROBENZENE-1,2-DIOL DEHYDROGENASE"/>
    <property type="match status" value="1"/>
</dbReference>
<dbReference type="Pfam" id="PF01408">
    <property type="entry name" value="GFO_IDH_MocA"/>
    <property type="match status" value="1"/>
</dbReference>
<gene>
    <name evidence="4" type="ORF">I5M19_00070</name>
</gene>
<dbReference type="GO" id="GO:0000166">
    <property type="term" value="F:nucleotide binding"/>
    <property type="evidence" value="ECO:0007669"/>
    <property type="project" value="InterPro"/>
</dbReference>
<protein>
    <submittedName>
        <fullName evidence="4">Gfo/Idh/MocA family oxidoreductase</fullName>
    </submittedName>
</protein>
<evidence type="ECO:0000259" key="3">
    <source>
        <dbReference type="Pfam" id="PF01408"/>
    </source>
</evidence>
<dbReference type="EMBL" id="JAEHFW010000001">
    <property type="protein sequence ID" value="MBK0377681.1"/>
    <property type="molecule type" value="Genomic_DNA"/>
</dbReference>
<dbReference type="InterPro" id="IPR000683">
    <property type="entry name" value="Gfo/Idh/MocA-like_OxRdtase_N"/>
</dbReference>
<sequence length="320" mass="35259">MIKWGIIGCGRIAHRFMEGLNAVPDVCLTAVWSRRPATVKKFTGRYGGTACNTLEELLASNVDVVYIATLPDSHAAYSIIALNAGKHVLCEKPATLNLEELEKVLAVAKKNRLLFMEGMKPPFYPLYNKLHQHILDDPIGSVGYVRAGSSVADISHDHPNYSYKLAGGSLMGIGIYEAFLAIDWLGCTHEVQAMGRFGDTGIDMFSIFQTSHENGYAQLYCGLDLHGKGDALICGTLGHITIHKNWWNPAKATINYLDGHIVELDEPFTAGGLNYEITHFCELIRTGQTESNIVSHEMSKQMIAMIDEARKIIGLKFTGE</sequence>
<dbReference type="SUPFAM" id="SSF51735">
    <property type="entry name" value="NAD(P)-binding Rossmann-fold domains"/>
    <property type="match status" value="1"/>
</dbReference>
<keyword evidence="2" id="KW-0560">Oxidoreductase</keyword>
<evidence type="ECO:0000313" key="5">
    <source>
        <dbReference type="Proteomes" id="UP000613193"/>
    </source>
</evidence>
<organism evidence="4 5">
    <name type="scientific">Mucilaginibacter segetis</name>
    <dbReference type="NCBI Taxonomy" id="2793071"/>
    <lineage>
        <taxon>Bacteria</taxon>
        <taxon>Pseudomonadati</taxon>
        <taxon>Bacteroidota</taxon>
        <taxon>Sphingobacteriia</taxon>
        <taxon>Sphingobacteriales</taxon>
        <taxon>Sphingobacteriaceae</taxon>
        <taxon>Mucilaginibacter</taxon>
    </lineage>
</organism>
<dbReference type="Gene3D" id="3.40.50.720">
    <property type="entry name" value="NAD(P)-binding Rossmann-like Domain"/>
    <property type="match status" value="1"/>
</dbReference>
<comment type="similarity">
    <text evidence="1">Belongs to the Gfo/Idh/MocA family.</text>
</comment>
<dbReference type="SUPFAM" id="SSF55347">
    <property type="entry name" value="Glyceraldehyde-3-phosphate dehydrogenase-like, C-terminal domain"/>
    <property type="match status" value="1"/>
</dbReference>
<dbReference type="PANTHER" id="PTHR22604">
    <property type="entry name" value="OXIDOREDUCTASES"/>
    <property type="match status" value="1"/>
</dbReference>
<dbReference type="AlphaFoldDB" id="A0A934PR19"/>
<evidence type="ECO:0000256" key="2">
    <source>
        <dbReference type="ARBA" id="ARBA00023002"/>
    </source>
</evidence>
<dbReference type="Gene3D" id="3.30.360.10">
    <property type="entry name" value="Dihydrodipicolinate Reductase, domain 2"/>
    <property type="match status" value="1"/>
</dbReference>
<dbReference type="Proteomes" id="UP000613193">
    <property type="component" value="Unassembled WGS sequence"/>
</dbReference>
<dbReference type="InterPro" id="IPR036291">
    <property type="entry name" value="NAD(P)-bd_dom_sf"/>
</dbReference>
<evidence type="ECO:0000313" key="4">
    <source>
        <dbReference type="EMBL" id="MBK0377681.1"/>
    </source>
</evidence>
<name>A0A934PR19_9SPHI</name>
<evidence type="ECO:0000256" key="1">
    <source>
        <dbReference type="ARBA" id="ARBA00010928"/>
    </source>
</evidence>
<proteinExistence type="inferred from homology"/>
<feature type="domain" description="Gfo/Idh/MocA-like oxidoreductase N-terminal" evidence="3">
    <location>
        <begin position="2"/>
        <end position="118"/>
    </location>
</feature>
<accession>A0A934PR19</accession>
<keyword evidence="5" id="KW-1185">Reference proteome</keyword>